<name>A0ABR2AFF5_9ROSI</name>
<keyword evidence="3" id="KW-1185">Reference proteome</keyword>
<sequence length="194" mass="22328">MADINNSGSNKRIKRSPKNSNEPQRNEDAAILKRKKVLGYHEEFSCESSNMKYMEKKSLNVAPGHSDAYKSFTTVTVSSMVGSYKVDRVNAGVLNWIFKENPDIDKEFKLKCPYFQSVFMNAIAASYRRLESNSENFTVGDSARIREMMKDMELTGLEVTWLNNMYRKRVQEEVVKIEKFLVELDEAVKPLGLF</sequence>
<evidence type="ECO:0000313" key="3">
    <source>
        <dbReference type="Proteomes" id="UP001472677"/>
    </source>
</evidence>
<organism evidence="2 3">
    <name type="scientific">Hibiscus sabdariffa</name>
    <name type="common">roselle</name>
    <dbReference type="NCBI Taxonomy" id="183260"/>
    <lineage>
        <taxon>Eukaryota</taxon>
        <taxon>Viridiplantae</taxon>
        <taxon>Streptophyta</taxon>
        <taxon>Embryophyta</taxon>
        <taxon>Tracheophyta</taxon>
        <taxon>Spermatophyta</taxon>
        <taxon>Magnoliopsida</taxon>
        <taxon>eudicotyledons</taxon>
        <taxon>Gunneridae</taxon>
        <taxon>Pentapetalae</taxon>
        <taxon>rosids</taxon>
        <taxon>malvids</taxon>
        <taxon>Malvales</taxon>
        <taxon>Malvaceae</taxon>
        <taxon>Malvoideae</taxon>
        <taxon>Hibiscus</taxon>
    </lineage>
</organism>
<gene>
    <name evidence="2" type="ORF">V6N12_035057</name>
</gene>
<dbReference type="Proteomes" id="UP001472677">
    <property type="component" value="Unassembled WGS sequence"/>
</dbReference>
<feature type="region of interest" description="Disordered" evidence="1">
    <location>
        <begin position="1"/>
        <end position="27"/>
    </location>
</feature>
<proteinExistence type="predicted"/>
<evidence type="ECO:0000313" key="2">
    <source>
        <dbReference type="EMBL" id="KAK8491687.1"/>
    </source>
</evidence>
<protein>
    <submittedName>
        <fullName evidence="2">Uncharacterized protein</fullName>
    </submittedName>
</protein>
<feature type="compositionally biased region" description="Polar residues" evidence="1">
    <location>
        <begin position="1"/>
        <end position="10"/>
    </location>
</feature>
<comment type="caution">
    <text evidence="2">The sequence shown here is derived from an EMBL/GenBank/DDBJ whole genome shotgun (WGS) entry which is preliminary data.</text>
</comment>
<evidence type="ECO:0000256" key="1">
    <source>
        <dbReference type="SAM" id="MobiDB-lite"/>
    </source>
</evidence>
<dbReference type="EMBL" id="JBBPBM010000775">
    <property type="protein sequence ID" value="KAK8491687.1"/>
    <property type="molecule type" value="Genomic_DNA"/>
</dbReference>
<accession>A0ABR2AFF5</accession>
<reference evidence="2 3" key="1">
    <citation type="journal article" date="2024" name="G3 (Bethesda)">
        <title>Genome assembly of Hibiscus sabdariffa L. provides insights into metabolisms of medicinal natural products.</title>
        <authorList>
            <person name="Kim T."/>
        </authorList>
    </citation>
    <scope>NUCLEOTIDE SEQUENCE [LARGE SCALE GENOMIC DNA]</scope>
    <source>
        <strain evidence="2">TK-2024</strain>
        <tissue evidence="2">Old leaves</tissue>
    </source>
</reference>